<feature type="transmembrane region" description="Helical" evidence="6">
    <location>
        <begin position="116"/>
        <end position="137"/>
    </location>
</feature>
<evidence type="ECO:0000259" key="7">
    <source>
        <dbReference type="Pfam" id="PF07092"/>
    </source>
</evidence>
<dbReference type="CTD" id="113277"/>
<dbReference type="PhylomeDB" id="Q7ZW67"/>
<dbReference type="KEGG" id="dre:407612"/>
<dbReference type="AlphaFoldDB" id="Q7ZW67"/>
<evidence type="ECO:0000256" key="5">
    <source>
        <dbReference type="ARBA" id="ARBA00023136"/>
    </source>
</evidence>
<evidence type="ECO:0000256" key="6">
    <source>
        <dbReference type="SAM" id="Phobius"/>
    </source>
</evidence>
<feature type="non-terminal residue" evidence="9">
    <location>
        <position position="1"/>
    </location>
</feature>
<dbReference type="Pfam" id="PF07092">
    <property type="entry name" value="TMEM106"/>
    <property type="match status" value="1"/>
</dbReference>
<feature type="domain" description="Transmembrane protein 106 N-terminal" evidence="8">
    <location>
        <begin position="54"/>
        <end position="115"/>
    </location>
</feature>
<dbReference type="RefSeq" id="NP_001122148.1">
    <property type="nucleotide sequence ID" value="NM_001128676.1"/>
</dbReference>
<dbReference type="GeneID" id="407612"/>
<dbReference type="Pfam" id="PF21002">
    <property type="entry name" value="TMEM106_N"/>
    <property type="match status" value="1"/>
</dbReference>
<gene>
    <name evidence="9 10" type="primary">tmem106a</name>
</gene>
<dbReference type="OrthoDB" id="508875at2759"/>
<feature type="domain" description="Transmembrane protein 106 C-terminal" evidence="7">
    <location>
        <begin position="138"/>
        <end position="274"/>
    </location>
</feature>
<dbReference type="EMBL" id="BC050177">
    <property type="protein sequence ID" value="AAH50177.1"/>
    <property type="molecule type" value="mRNA"/>
</dbReference>
<name>Q7ZW67_DANRE</name>
<comment type="similarity">
    <text evidence="2">Belongs to the TMEM106 family.</text>
</comment>
<keyword evidence="4 6" id="KW-1133">Transmembrane helix</keyword>
<dbReference type="PANTHER" id="PTHR28556">
    <property type="entry name" value="TRANSMEMBRANE PROTEIN 106B"/>
    <property type="match status" value="1"/>
</dbReference>
<protein>
    <submittedName>
        <fullName evidence="9">Tmem106a protein</fullName>
    </submittedName>
</protein>
<keyword evidence="5 6" id="KW-0472">Membrane</keyword>
<dbReference type="AGR" id="ZFIN:ZDB-GENE-030131-5129"/>
<proteinExistence type="evidence at transcript level"/>
<dbReference type="InterPro" id="IPR009790">
    <property type="entry name" value="TMEM106"/>
</dbReference>
<evidence type="ECO:0000256" key="4">
    <source>
        <dbReference type="ARBA" id="ARBA00022989"/>
    </source>
</evidence>
<evidence type="ECO:0000313" key="9">
    <source>
        <dbReference type="EMBL" id="AAH50177.1"/>
    </source>
</evidence>
<evidence type="ECO:0000259" key="8">
    <source>
        <dbReference type="Pfam" id="PF21002"/>
    </source>
</evidence>
<sequence length="282" mass="31793">SRVACAVLQNNLNTNFPNQRDGVNRYSSHNVSMNSRSRWRSLVSPLQKYNIMSQNKNGEKRRLSKWLDYGSINGEGQSDPCPTCQGTGRIPRGQENQLVAVIPCSDQRLKPHHTKLYVCISVGLCLLICSLILFFLFPRSMDMSAVELQSSMVYFTPDSVKIVVTHQMNLTNQNFVSITANNLSVQALIFETVVGKTKFPNVTVLPPRSQKTIKVIADILIDDTGLNNYCKSSAFQIHTLFLHLQLNIKVFYLSHSEEMSTDAYEYIDCGVNSTVPRHFPLV</sequence>
<reference evidence="9" key="1">
    <citation type="submission" date="2003-04" db="EMBL/GenBank/DDBJ databases">
        <authorList>
            <consortium name="NIH - Zebrafish Gene Collection (ZGC) project"/>
        </authorList>
    </citation>
    <scope>NUCLEOTIDE SEQUENCE [LARGE SCALE MRNA]</scope>
    <source>
        <tissue evidence="9">Whole body</tissue>
    </source>
</reference>
<keyword evidence="3 6" id="KW-0812">Transmembrane</keyword>
<evidence type="ECO:0000256" key="1">
    <source>
        <dbReference type="ARBA" id="ARBA00004308"/>
    </source>
</evidence>
<dbReference type="ZFIN" id="ZDB-GENE-030131-5129">
    <property type="gene designation" value="tmem106a"/>
</dbReference>
<dbReference type="InterPro" id="IPR048511">
    <property type="entry name" value="TMEM106_N"/>
</dbReference>
<dbReference type="InterPro" id="IPR048509">
    <property type="entry name" value="TMEM106_C"/>
</dbReference>
<accession>Q7ZW67</accession>
<dbReference type="GO" id="GO:0012505">
    <property type="term" value="C:endomembrane system"/>
    <property type="evidence" value="ECO:0007669"/>
    <property type="project" value="UniProtKB-SubCell"/>
</dbReference>
<evidence type="ECO:0000256" key="2">
    <source>
        <dbReference type="ARBA" id="ARBA00008111"/>
    </source>
</evidence>
<evidence type="ECO:0000256" key="3">
    <source>
        <dbReference type="ARBA" id="ARBA00022692"/>
    </source>
</evidence>
<organism evidence="9">
    <name type="scientific">Danio rerio</name>
    <name type="common">Zebrafish</name>
    <name type="synonym">Brachydanio rerio</name>
    <dbReference type="NCBI Taxonomy" id="7955"/>
    <lineage>
        <taxon>Eukaryota</taxon>
        <taxon>Metazoa</taxon>
        <taxon>Chordata</taxon>
        <taxon>Craniata</taxon>
        <taxon>Vertebrata</taxon>
        <taxon>Euteleostomi</taxon>
        <taxon>Actinopterygii</taxon>
        <taxon>Neopterygii</taxon>
        <taxon>Teleostei</taxon>
        <taxon>Ostariophysi</taxon>
        <taxon>Cypriniformes</taxon>
        <taxon>Danionidae</taxon>
        <taxon>Danioninae</taxon>
        <taxon>Danio</taxon>
    </lineage>
</organism>
<dbReference type="PANTHER" id="PTHR28556:SF6">
    <property type="entry name" value="TRANSMEMBRANE PROTEIN 106A"/>
    <property type="match status" value="1"/>
</dbReference>
<comment type="subcellular location">
    <subcellularLocation>
        <location evidence="1">Endomembrane system</location>
    </subcellularLocation>
</comment>
<evidence type="ECO:0000313" key="10">
    <source>
        <dbReference type="ZFIN" id="ZDB-GENE-030131-5129"/>
    </source>
</evidence>